<evidence type="ECO:0000256" key="1">
    <source>
        <dbReference type="SAM" id="MobiDB-lite"/>
    </source>
</evidence>
<feature type="compositionally biased region" description="Polar residues" evidence="1">
    <location>
        <begin position="187"/>
        <end position="197"/>
    </location>
</feature>
<feature type="compositionally biased region" description="Polar residues" evidence="1">
    <location>
        <begin position="262"/>
        <end position="271"/>
    </location>
</feature>
<gene>
    <name evidence="2" type="ORF">EJ08DRAFT_620854</name>
</gene>
<feature type="non-terminal residue" evidence="2">
    <location>
        <position position="271"/>
    </location>
</feature>
<feature type="region of interest" description="Disordered" evidence="1">
    <location>
        <begin position="250"/>
        <end position="271"/>
    </location>
</feature>
<dbReference type="OrthoDB" id="1711136at2759"/>
<reference evidence="2" key="1">
    <citation type="journal article" date="2020" name="Stud. Mycol.">
        <title>101 Dothideomycetes genomes: a test case for predicting lifestyles and emergence of pathogens.</title>
        <authorList>
            <person name="Haridas S."/>
            <person name="Albert R."/>
            <person name="Binder M."/>
            <person name="Bloem J."/>
            <person name="Labutti K."/>
            <person name="Salamov A."/>
            <person name="Andreopoulos B."/>
            <person name="Baker S."/>
            <person name="Barry K."/>
            <person name="Bills G."/>
            <person name="Bluhm B."/>
            <person name="Cannon C."/>
            <person name="Castanera R."/>
            <person name="Culley D."/>
            <person name="Daum C."/>
            <person name="Ezra D."/>
            <person name="Gonzalez J."/>
            <person name="Henrissat B."/>
            <person name="Kuo A."/>
            <person name="Liang C."/>
            <person name="Lipzen A."/>
            <person name="Lutzoni F."/>
            <person name="Magnuson J."/>
            <person name="Mondo S."/>
            <person name="Nolan M."/>
            <person name="Ohm R."/>
            <person name="Pangilinan J."/>
            <person name="Park H.-J."/>
            <person name="Ramirez L."/>
            <person name="Alfaro M."/>
            <person name="Sun H."/>
            <person name="Tritt A."/>
            <person name="Yoshinaga Y."/>
            <person name="Zwiers L.-H."/>
            <person name="Turgeon B."/>
            <person name="Goodwin S."/>
            <person name="Spatafora J."/>
            <person name="Crous P."/>
            <person name="Grigoriev I."/>
        </authorList>
    </citation>
    <scope>NUCLEOTIDE SEQUENCE</scope>
    <source>
        <strain evidence="2">CBS 130266</strain>
    </source>
</reference>
<protein>
    <submittedName>
        <fullName evidence="2">Uncharacterized protein</fullName>
    </submittedName>
</protein>
<evidence type="ECO:0000313" key="2">
    <source>
        <dbReference type="EMBL" id="KAF2420291.1"/>
    </source>
</evidence>
<dbReference type="AlphaFoldDB" id="A0A9P4TTQ5"/>
<sequence length="271" mass="30861">MGTLTADVPRLTEHCDHKLPTSCRLTSTPLCCACADERQHTSTYRVYIDGIGFVHRGTRWQNYCWFCREFWEARVAASGLTVSQTQIPDRPDQRAFLDRWFEFYQGYRIVRTEDGREERIAVVGEPLRDVDPGHLPRTLDELRSGRVATEQEAEPALEGAQPDSEVPQPSLDQTLDALLDEMETEEAQSYVSTSETAPTIPVPPHSQKNQERAATLEVRRARRPQVSLPNFAARVFGTREDILSDGYISPLTTMFTRPPQRSPQTEAQRRE</sequence>
<comment type="caution">
    <text evidence="2">The sequence shown here is derived from an EMBL/GenBank/DDBJ whole genome shotgun (WGS) entry which is preliminary data.</text>
</comment>
<organism evidence="2 3">
    <name type="scientific">Tothia fuscella</name>
    <dbReference type="NCBI Taxonomy" id="1048955"/>
    <lineage>
        <taxon>Eukaryota</taxon>
        <taxon>Fungi</taxon>
        <taxon>Dikarya</taxon>
        <taxon>Ascomycota</taxon>
        <taxon>Pezizomycotina</taxon>
        <taxon>Dothideomycetes</taxon>
        <taxon>Pleosporomycetidae</taxon>
        <taxon>Venturiales</taxon>
        <taxon>Cylindrosympodiaceae</taxon>
        <taxon>Tothia</taxon>
    </lineage>
</organism>
<dbReference type="EMBL" id="MU007111">
    <property type="protein sequence ID" value="KAF2420291.1"/>
    <property type="molecule type" value="Genomic_DNA"/>
</dbReference>
<feature type="region of interest" description="Disordered" evidence="1">
    <location>
        <begin position="184"/>
        <end position="212"/>
    </location>
</feature>
<dbReference type="Proteomes" id="UP000800235">
    <property type="component" value="Unassembled WGS sequence"/>
</dbReference>
<feature type="region of interest" description="Disordered" evidence="1">
    <location>
        <begin position="143"/>
        <end position="170"/>
    </location>
</feature>
<name>A0A9P4TTQ5_9PEZI</name>
<accession>A0A9P4TTQ5</accession>
<proteinExistence type="predicted"/>
<keyword evidence="3" id="KW-1185">Reference proteome</keyword>
<evidence type="ECO:0000313" key="3">
    <source>
        <dbReference type="Proteomes" id="UP000800235"/>
    </source>
</evidence>